<evidence type="ECO:0000313" key="1">
    <source>
        <dbReference type="EMBL" id="SDZ38345.1"/>
    </source>
</evidence>
<gene>
    <name evidence="1" type="ORF">SAMN05444412_11237</name>
</gene>
<comment type="caution">
    <text evidence="1">The sequence shown here is derived from an EMBL/GenBank/DDBJ whole genome shotgun (WGS) entry which is preliminary data.</text>
</comment>
<protein>
    <submittedName>
        <fullName evidence="1">Uncharacterized protein</fullName>
    </submittedName>
</protein>
<dbReference type="EMBL" id="FNQC01000012">
    <property type="protein sequence ID" value="SDZ38345.1"/>
    <property type="molecule type" value="Genomic_DNA"/>
</dbReference>
<accession>A0A1H3SL89</accession>
<organism evidence="1 2">
    <name type="scientific">Rhodonellum ikkaensis</name>
    <dbReference type="NCBI Taxonomy" id="336829"/>
    <lineage>
        <taxon>Bacteria</taxon>
        <taxon>Pseudomonadati</taxon>
        <taxon>Bacteroidota</taxon>
        <taxon>Cytophagia</taxon>
        <taxon>Cytophagales</taxon>
        <taxon>Cytophagaceae</taxon>
        <taxon>Rhodonellum</taxon>
    </lineage>
</organism>
<sequence length="93" mass="10862">MKPIEKIEKENIWNIKFSKKEVLLDKDDIKKRWVDLYRAQALGNLLQNKVNLTFESDNESIYQVYTTVWAVGQDFITLKGGVYLPVNSILEVN</sequence>
<keyword evidence="2" id="KW-1185">Reference proteome</keyword>
<evidence type="ECO:0000313" key="2">
    <source>
        <dbReference type="Proteomes" id="UP000199663"/>
    </source>
</evidence>
<reference evidence="1 2" key="1">
    <citation type="submission" date="2016-10" db="EMBL/GenBank/DDBJ databases">
        <authorList>
            <person name="Varghese N."/>
            <person name="Submissions S."/>
        </authorList>
    </citation>
    <scope>NUCLEOTIDE SEQUENCE [LARGE SCALE GENOMIC DNA]</scope>
    <source>
        <strain evidence="1 2">DSM 17997</strain>
    </source>
</reference>
<name>A0A1H3SL89_9BACT</name>
<proteinExistence type="predicted"/>
<dbReference type="RefSeq" id="WP_019598925.1">
    <property type="nucleotide sequence ID" value="NZ_FNQC01000012.1"/>
</dbReference>
<dbReference type="Proteomes" id="UP000199663">
    <property type="component" value="Unassembled WGS sequence"/>
</dbReference>